<dbReference type="EMBL" id="JAAOXG010000039">
    <property type="protein sequence ID" value="NNJ31795.1"/>
    <property type="molecule type" value="Genomic_DNA"/>
</dbReference>
<dbReference type="InterPro" id="IPR045352">
    <property type="entry name" value="DUF6530"/>
</dbReference>
<evidence type="ECO:0000313" key="2">
    <source>
        <dbReference type="Proteomes" id="UP000539052"/>
    </source>
</evidence>
<dbReference type="Proteomes" id="UP000539052">
    <property type="component" value="Unassembled WGS sequence"/>
</dbReference>
<evidence type="ECO:0000313" key="1">
    <source>
        <dbReference type="EMBL" id="NNJ31795.1"/>
    </source>
</evidence>
<dbReference type="RefSeq" id="WP_170822908.1">
    <property type="nucleotide sequence ID" value="NZ_JAAOXG010000039.1"/>
</dbReference>
<accession>A0ABX1VTL7</accession>
<organism evidence="1 2">
    <name type="scientific">Lacrimispora defluvii</name>
    <dbReference type="NCBI Taxonomy" id="2719233"/>
    <lineage>
        <taxon>Bacteria</taxon>
        <taxon>Bacillati</taxon>
        <taxon>Bacillota</taxon>
        <taxon>Clostridia</taxon>
        <taxon>Lachnospirales</taxon>
        <taxon>Lachnospiraceae</taxon>
        <taxon>Lacrimispora</taxon>
    </lineage>
</organism>
<sequence length="154" mass="17587">MNKDIVMIVEQYDHIDGKNAYQSDIKRLTLGTPTLENNKNMTIAAQIWKEAADGELEISTELPIHQVLDLMIFLSRTLLYFREAYRLPLLYDPQKPTVERIGVQGGVLPVAVCTENPNINEDIQKFSQSLNDLGELTGERLRVLSRIFEEMGYC</sequence>
<gene>
    <name evidence="1" type="ORF">G9470_18635</name>
</gene>
<name>A0ABX1VTL7_9FIRM</name>
<reference evidence="1 2" key="1">
    <citation type="submission" date="2020-03" db="EMBL/GenBank/DDBJ databases">
        <title>Genome Sequence of industrial isolate, B5A.</title>
        <authorList>
            <person name="Sharma S."/>
            <person name="Patil P.B."/>
            <person name="Korpole S."/>
        </authorList>
    </citation>
    <scope>NUCLEOTIDE SEQUENCE [LARGE SCALE GENOMIC DNA]</scope>
    <source>
        <strain evidence="1 2">PI-S10-B5A</strain>
    </source>
</reference>
<keyword evidence="2" id="KW-1185">Reference proteome</keyword>
<protein>
    <submittedName>
        <fullName evidence="1">Uncharacterized protein</fullName>
    </submittedName>
</protein>
<comment type="caution">
    <text evidence="1">The sequence shown here is derived from an EMBL/GenBank/DDBJ whole genome shotgun (WGS) entry which is preliminary data.</text>
</comment>
<proteinExistence type="predicted"/>
<dbReference type="Pfam" id="PF20140">
    <property type="entry name" value="DUF6530"/>
    <property type="match status" value="1"/>
</dbReference>